<evidence type="ECO:0000256" key="1">
    <source>
        <dbReference type="RuleBase" id="RU000363"/>
    </source>
</evidence>
<reference evidence="2 3" key="1">
    <citation type="submission" date="2015-01" db="EMBL/GenBank/DDBJ databases">
        <title>The Genome Sequence of Capronia semiimmersa CBS27337.</title>
        <authorList>
            <consortium name="The Broad Institute Genomics Platform"/>
            <person name="Cuomo C."/>
            <person name="de Hoog S."/>
            <person name="Gorbushina A."/>
            <person name="Stielow B."/>
            <person name="Teixiera M."/>
            <person name="Abouelleil A."/>
            <person name="Chapman S.B."/>
            <person name="Priest M."/>
            <person name="Young S.K."/>
            <person name="Wortman J."/>
            <person name="Nusbaum C."/>
            <person name="Birren B."/>
        </authorList>
    </citation>
    <scope>NUCLEOTIDE SEQUENCE [LARGE SCALE GENOMIC DNA]</scope>
    <source>
        <strain evidence="2 3">CBS 27337</strain>
    </source>
</reference>
<evidence type="ECO:0000313" key="2">
    <source>
        <dbReference type="EMBL" id="KIW72124.1"/>
    </source>
</evidence>
<keyword evidence="3" id="KW-1185">Reference proteome</keyword>
<dbReference type="STRING" id="5601.A0A0D2GIF3"/>
<dbReference type="InterPro" id="IPR036291">
    <property type="entry name" value="NAD(P)-bd_dom_sf"/>
</dbReference>
<dbReference type="AlphaFoldDB" id="A0A0D2GIF3"/>
<dbReference type="Gene3D" id="3.40.50.720">
    <property type="entry name" value="NAD(P)-binding Rossmann-like Domain"/>
    <property type="match status" value="1"/>
</dbReference>
<comment type="similarity">
    <text evidence="1">Belongs to the short-chain dehydrogenases/reductases (SDR) family.</text>
</comment>
<protein>
    <submittedName>
        <fullName evidence="2">Uncharacterized protein</fullName>
    </submittedName>
</protein>
<dbReference type="PRINTS" id="PR00080">
    <property type="entry name" value="SDRFAMILY"/>
</dbReference>
<dbReference type="Proteomes" id="UP000054266">
    <property type="component" value="Unassembled WGS sequence"/>
</dbReference>
<name>A0A0D2GIF3_9EURO</name>
<dbReference type="HOGENOM" id="CLU_010194_2_9_1"/>
<dbReference type="InterPro" id="IPR051911">
    <property type="entry name" value="SDR_oxidoreductase"/>
</dbReference>
<dbReference type="EMBL" id="KN846956">
    <property type="protein sequence ID" value="KIW72124.1"/>
    <property type="molecule type" value="Genomic_DNA"/>
</dbReference>
<sequence>MSEKLIVLVTGAATGFGALTARTLAKSGHQVYAGILPADDGNNAFYEETREFARVNQVHLVPVQLDVTDDASIQVAVDTIISEKGSIDGLIHNAGLLAYGPTESFLPEQFTKLLEVNLIGPQRVNRIVMPHMRRKGRGVLVFVSSASVYGSSAPFAGAYFASKAAVDSLAQVYQLELSPFGIETSIILPGFFPTGTNIFAAALRPGDTQRAEELWSPPSPLAGWDAVLQESGRKLLSPEATPQAVADAIDRVINAEHGKRPFRAIAEYDGGQTEISAGVHDLVRDRYLTRFGFGELLKPKN</sequence>
<dbReference type="Pfam" id="PF00106">
    <property type="entry name" value="adh_short"/>
    <property type="match status" value="1"/>
</dbReference>
<dbReference type="PANTHER" id="PTHR43976:SF9">
    <property type="entry name" value="OXIDOREDUCTASE"/>
    <property type="match status" value="1"/>
</dbReference>
<organism evidence="2 3">
    <name type="scientific">Phialophora macrospora</name>
    <dbReference type="NCBI Taxonomy" id="1851006"/>
    <lineage>
        <taxon>Eukaryota</taxon>
        <taxon>Fungi</taxon>
        <taxon>Dikarya</taxon>
        <taxon>Ascomycota</taxon>
        <taxon>Pezizomycotina</taxon>
        <taxon>Eurotiomycetes</taxon>
        <taxon>Chaetothyriomycetidae</taxon>
        <taxon>Chaetothyriales</taxon>
        <taxon>Herpotrichiellaceae</taxon>
        <taxon>Phialophora</taxon>
    </lineage>
</organism>
<evidence type="ECO:0000313" key="3">
    <source>
        <dbReference type="Proteomes" id="UP000054266"/>
    </source>
</evidence>
<dbReference type="PANTHER" id="PTHR43976">
    <property type="entry name" value="SHORT CHAIN DEHYDROGENASE"/>
    <property type="match status" value="1"/>
</dbReference>
<gene>
    <name evidence="2" type="ORF">PV04_00344</name>
</gene>
<dbReference type="PRINTS" id="PR00081">
    <property type="entry name" value="GDHRDH"/>
</dbReference>
<accession>A0A0D2GIF3</accession>
<dbReference type="InterPro" id="IPR002347">
    <property type="entry name" value="SDR_fam"/>
</dbReference>
<proteinExistence type="inferred from homology"/>
<dbReference type="SUPFAM" id="SSF51735">
    <property type="entry name" value="NAD(P)-binding Rossmann-fold domains"/>
    <property type="match status" value="1"/>
</dbReference>